<accession>A0A481Z839</accession>
<feature type="domain" description="Ribosomal RNA methyltransferase FtsJ" evidence="1">
    <location>
        <begin position="236"/>
        <end position="303"/>
    </location>
</feature>
<reference evidence="2" key="1">
    <citation type="journal article" date="2019" name="MBio">
        <title>Virus Genomes from Deep Sea Sediments Expand the Ocean Megavirome and Support Independent Origins of Viral Gigantism.</title>
        <authorList>
            <person name="Backstrom D."/>
            <person name="Yutin N."/>
            <person name="Jorgensen S.L."/>
            <person name="Dharamshi J."/>
            <person name="Homa F."/>
            <person name="Zaremba-Niedwiedzka K."/>
            <person name="Spang A."/>
            <person name="Wolf Y.I."/>
            <person name="Koonin E.V."/>
            <person name="Ettema T.J."/>
        </authorList>
    </citation>
    <scope>NUCLEOTIDE SEQUENCE</scope>
</reference>
<dbReference type="PANTHER" id="PTHR16121">
    <property type="entry name" value="CAP-SPECIFIC MRNA (NUCLEOSIDE-2'-O-)-METHYLTRANSFERASE 1-RELATED"/>
    <property type="match status" value="1"/>
</dbReference>
<keyword evidence="2" id="KW-0808">Transferase</keyword>
<protein>
    <submittedName>
        <fullName evidence="2">FtsJ-like methyltransferase</fullName>
    </submittedName>
</protein>
<dbReference type="GO" id="GO:0004483">
    <property type="term" value="F:methyltransferase cap1 activity"/>
    <property type="evidence" value="ECO:0007669"/>
    <property type="project" value="TreeGrafter"/>
</dbReference>
<name>A0A481Z839_9VIRU</name>
<evidence type="ECO:0000313" key="2">
    <source>
        <dbReference type="EMBL" id="QBK91937.1"/>
    </source>
</evidence>
<dbReference type="Gene3D" id="3.40.50.12760">
    <property type="match status" value="1"/>
</dbReference>
<dbReference type="GO" id="GO:0032259">
    <property type="term" value="P:methylation"/>
    <property type="evidence" value="ECO:0007669"/>
    <property type="project" value="UniProtKB-KW"/>
</dbReference>
<sequence length="408" mass="46056">MDPSEGACRVYDTFTEEKPAYEPADFPLPFVVESPSSLTLGIKTATKKPVALYGNKKMYEELQSFKEEASPFIRNVKDTANPFSKLGESAFHDKNSVKLANIDAVYKLTGHYSTLLKQRLDQTYERVGTTTSPAYKQPVGLFKEDKDFIFCAVNDEGGGFVNYLQFRIKHVHGYGMNEGGWNIAKLNTGHFTPTYGDNGIGDLSTNWEYFIGMVRRRVPKGVQLVVANGGHNKKETNLFLEEALVGIGCCGEGGSAVIKVFDTTTRVSAEWLYLFAQCFEAIDLFKPVTSSPFSSEKYLVGLQRRSDDVVNLYIEMLKKVRTSFDHDAHGTHDTYVSQILKEPLPKDFVGWLTENNNTNTSHQKKIWERIVRLQRDEKVDIPQYNLRTALKIWSIPGNIPAEREFKGV</sequence>
<dbReference type="Pfam" id="PF01728">
    <property type="entry name" value="FtsJ"/>
    <property type="match status" value="1"/>
</dbReference>
<evidence type="ECO:0000259" key="1">
    <source>
        <dbReference type="Pfam" id="PF01728"/>
    </source>
</evidence>
<dbReference type="InterPro" id="IPR050851">
    <property type="entry name" value="mRNA_Cap_2O-Ribose_MeTrfase"/>
</dbReference>
<gene>
    <name evidence="2" type="ORF">LCPAC304_02790</name>
</gene>
<keyword evidence="2" id="KW-0489">Methyltransferase</keyword>
<dbReference type="InterPro" id="IPR002877">
    <property type="entry name" value="RNA_MeTrfase_FtsJ_dom"/>
</dbReference>
<dbReference type="PANTHER" id="PTHR16121:SF0">
    <property type="entry name" value="CAP-SPECIFIC MRNA (NUCLEOSIDE-2'-O-)-METHYLTRANSFERASE 1"/>
    <property type="match status" value="1"/>
</dbReference>
<dbReference type="EMBL" id="MK500566">
    <property type="protein sequence ID" value="QBK91937.1"/>
    <property type="molecule type" value="Genomic_DNA"/>
</dbReference>
<dbReference type="GO" id="GO:0006370">
    <property type="term" value="P:7-methylguanosine mRNA capping"/>
    <property type="evidence" value="ECO:0007669"/>
    <property type="project" value="TreeGrafter"/>
</dbReference>
<proteinExistence type="predicted"/>
<organism evidence="2">
    <name type="scientific">Pithovirus LCPAC304</name>
    <dbReference type="NCBI Taxonomy" id="2506594"/>
    <lineage>
        <taxon>Viruses</taxon>
        <taxon>Pithoviruses</taxon>
    </lineage>
</organism>